<reference evidence="1" key="1">
    <citation type="journal article" date="2023" name="Mol. Phylogenet. Evol.">
        <title>Genome-scale phylogeny and comparative genomics of the fungal order Sordariales.</title>
        <authorList>
            <person name="Hensen N."/>
            <person name="Bonometti L."/>
            <person name="Westerberg I."/>
            <person name="Brannstrom I.O."/>
            <person name="Guillou S."/>
            <person name="Cros-Aarteil S."/>
            <person name="Calhoun S."/>
            <person name="Haridas S."/>
            <person name="Kuo A."/>
            <person name="Mondo S."/>
            <person name="Pangilinan J."/>
            <person name="Riley R."/>
            <person name="LaButti K."/>
            <person name="Andreopoulos B."/>
            <person name="Lipzen A."/>
            <person name="Chen C."/>
            <person name="Yan M."/>
            <person name="Daum C."/>
            <person name="Ng V."/>
            <person name="Clum A."/>
            <person name="Steindorff A."/>
            <person name="Ohm R.A."/>
            <person name="Martin F."/>
            <person name="Silar P."/>
            <person name="Natvig D.O."/>
            <person name="Lalanne C."/>
            <person name="Gautier V."/>
            <person name="Ament-Velasquez S.L."/>
            <person name="Kruys A."/>
            <person name="Hutchinson M.I."/>
            <person name="Powell A.J."/>
            <person name="Barry K."/>
            <person name="Miller A.N."/>
            <person name="Grigoriev I.V."/>
            <person name="Debuchy R."/>
            <person name="Gladieux P."/>
            <person name="Hiltunen Thoren M."/>
            <person name="Johannesson H."/>
        </authorList>
    </citation>
    <scope>NUCLEOTIDE SEQUENCE</scope>
    <source>
        <strain evidence="1">CBS 731.68</strain>
    </source>
</reference>
<dbReference type="RefSeq" id="XP_062645321.1">
    <property type="nucleotide sequence ID" value="XM_062785773.1"/>
</dbReference>
<proteinExistence type="predicted"/>
<dbReference type="Proteomes" id="UP001302602">
    <property type="component" value="Unassembled WGS sequence"/>
</dbReference>
<organism evidence="1 2">
    <name type="scientific">Parathielavia appendiculata</name>
    <dbReference type="NCBI Taxonomy" id="2587402"/>
    <lineage>
        <taxon>Eukaryota</taxon>
        <taxon>Fungi</taxon>
        <taxon>Dikarya</taxon>
        <taxon>Ascomycota</taxon>
        <taxon>Pezizomycotina</taxon>
        <taxon>Sordariomycetes</taxon>
        <taxon>Sordariomycetidae</taxon>
        <taxon>Sordariales</taxon>
        <taxon>Chaetomiaceae</taxon>
        <taxon>Parathielavia</taxon>
    </lineage>
</organism>
<protein>
    <submittedName>
        <fullName evidence="1">Uncharacterized protein</fullName>
    </submittedName>
</protein>
<comment type="caution">
    <text evidence="1">The sequence shown here is derived from an EMBL/GenBank/DDBJ whole genome shotgun (WGS) entry which is preliminary data.</text>
</comment>
<name>A0AAN6Z103_9PEZI</name>
<sequence>MTCLILPAGWAYLRFTSCKRYPRTQGSGQDRMPGSQLAAAQCSSRLGSRNYKQSAYRSQDPTDGLGSTDSGRLQQSLKISMAGIVQRHRIIAFQQSCVARVFQKVLQGNVLASFASEGTQTVESAQVRDSELPQACRPSSWRCVSVIGSTTWYYNHIQAAKHGPKLTVERRLAILEPAWSSLLFIF</sequence>
<gene>
    <name evidence="1" type="ORF">N657DRAFT_109474</name>
</gene>
<accession>A0AAN6Z103</accession>
<dbReference type="AlphaFoldDB" id="A0AAN6Z103"/>
<evidence type="ECO:0000313" key="1">
    <source>
        <dbReference type="EMBL" id="KAK4121550.1"/>
    </source>
</evidence>
<reference evidence="1" key="2">
    <citation type="submission" date="2023-05" db="EMBL/GenBank/DDBJ databases">
        <authorList>
            <consortium name="Lawrence Berkeley National Laboratory"/>
            <person name="Steindorff A."/>
            <person name="Hensen N."/>
            <person name="Bonometti L."/>
            <person name="Westerberg I."/>
            <person name="Brannstrom I.O."/>
            <person name="Guillou S."/>
            <person name="Cros-Aarteil S."/>
            <person name="Calhoun S."/>
            <person name="Haridas S."/>
            <person name="Kuo A."/>
            <person name="Mondo S."/>
            <person name="Pangilinan J."/>
            <person name="Riley R."/>
            <person name="Labutti K."/>
            <person name="Andreopoulos B."/>
            <person name="Lipzen A."/>
            <person name="Chen C."/>
            <person name="Yanf M."/>
            <person name="Daum C."/>
            <person name="Ng V."/>
            <person name="Clum A."/>
            <person name="Ohm R."/>
            <person name="Martin F."/>
            <person name="Silar P."/>
            <person name="Natvig D."/>
            <person name="Lalanne C."/>
            <person name="Gautier V."/>
            <person name="Ament-Velasquez S.L."/>
            <person name="Kruys A."/>
            <person name="Hutchinson M.I."/>
            <person name="Powell A.J."/>
            <person name="Barry K."/>
            <person name="Miller A.N."/>
            <person name="Grigoriev I.V."/>
            <person name="Debuchy R."/>
            <person name="Gladieux P."/>
            <person name="Thoren M.H."/>
            <person name="Johannesson H."/>
        </authorList>
    </citation>
    <scope>NUCLEOTIDE SEQUENCE</scope>
    <source>
        <strain evidence="1">CBS 731.68</strain>
    </source>
</reference>
<keyword evidence="2" id="KW-1185">Reference proteome</keyword>
<dbReference type="EMBL" id="MU853233">
    <property type="protein sequence ID" value="KAK4121550.1"/>
    <property type="molecule type" value="Genomic_DNA"/>
</dbReference>
<evidence type="ECO:0000313" key="2">
    <source>
        <dbReference type="Proteomes" id="UP001302602"/>
    </source>
</evidence>
<dbReference type="GeneID" id="87822539"/>